<gene>
    <name evidence="1" type="ORF">RDV89_18380</name>
</gene>
<accession>A0ABU3Q0N3</accession>
<dbReference type="RefSeq" id="WP_315735443.1">
    <property type="nucleotide sequence ID" value="NZ_JAVYII010000009.1"/>
</dbReference>
<sequence length="72" mass="7873">MSRTRLRRLARAGARVAHVYLSEPHEHEGGERIVLLDAVDGHLADGGAHDRFAVGELRSPDGRALVMVEESC</sequence>
<protein>
    <submittedName>
        <fullName evidence="1">Uncharacterized protein</fullName>
    </submittedName>
</protein>
<comment type="caution">
    <text evidence="1">The sequence shown here is derived from an EMBL/GenBank/DDBJ whole genome shotgun (WGS) entry which is preliminary data.</text>
</comment>
<organism evidence="1 2">
    <name type="scientific">Nocardioides imazamoxiresistens</name>
    <dbReference type="NCBI Taxonomy" id="3231893"/>
    <lineage>
        <taxon>Bacteria</taxon>
        <taxon>Bacillati</taxon>
        <taxon>Actinomycetota</taxon>
        <taxon>Actinomycetes</taxon>
        <taxon>Propionibacteriales</taxon>
        <taxon>Nocardioidaceae</taxon>
        <taxon>Nocardioides</taxon>
    </lineage>
</organism>
<keyword evidence="2" id="KW-1185">Reference proteome</keyword>
<reference evidence="1 2" key="1">
    <citation type="submission" date="2023-08" db="EMBL/GenBank/DDBJ databases">
        <title>Nocardioides seae sp. nov., a bacterium isolated from a soil.</title>
        <authorList>
            <person name="Wang X."/>
        </authorList>
    </citation>
    <scope>NUCLEOTIDE SEQUENCE [LARGE SCALE GENOMIC DNA]</scope>
    <source>
        <strain evidence="1 2">YZH12</strain>
    </source>
</reference>
<evidence type="ECO:0000313" key="2">
    <source>
        <dbReference type="Proteomes" id="UP001268542"/>
    </source>
</evidence>
<proteinExistence type="predicted"/>
<dbReference type="EMBL" id="JAVYII010000009">
    <property type="protein sequence ID" value="MDT9595061.1"/>
    <property type="molecule type" value="Genomic_DNA"/>
</dbReference>
<dbReference type="Proteomes" id="UP001268542">
    <property type="component" value="Unassembled WGS sequence"/>
</dbReference>
<evidence type="ECO:0000313" key="1">
    <source>
        <dbReference type="EMBL" id="MDT9595061.1"/>
    </source>
</evidence>
<name>A0ABU3Q0N3_9ACTN</name>